<feature type="region of interest" description="Disordered" evidence="1">
    <location>
        <begin position="1"/>
        <end position="73"/>
    </location>
</feature>
<feature type="compositionally biased region" description="Acidic residues" evidence="1">
    <location>
        <begin position="397"/>
        <end position="414"/>
    </location>
</feature>
<dbReference type="Pfam" id="PF04046">
    <property type="entry name" value="PSP"/>
    <property type="match status" value="1"/>
</dbReference>
<sequence>MPPPSSSTNSEARPQKLSRNQLKRDKKKAKKANASVETPNGHTDHTDAETTDAESTVDAESEVESELSTPATSVEDLTASIDLSDPAFASFASVLQRFQADDQSTPVDGVGGDGIASKGEVIYSDEEDEDEEDQDERAEKEKLSKKKQRKLARLTVADLKSLVSHPEVIEWTDPTARDPRLLVELKSYRNTVPVPGHWSAKRDYLQGKRGVEKAAFQLPSHIADTGIATQRDAIKEKEKEQSLKQKTRERVQPKMGKIDIDYQKLHDAFFRFATKPKMTDFGEIYYEGKELEADLKEKRPGELSEELTEALSIPPLAPPPWLISMQRYGPPPSYPSLRIKGLNAPIPNGAQWGFHPGGWGRPPVDEYNRPIYGDVLGVQGNPAEDQYALPIETELWGELEPEDEEEESDSDDESTTSSTPEIFPDSADAAGTETPSGLQSTISTVPSGMETPEFLDIRKDREDSFSRAGTESVEPQQLYKVIEEKHIGVRGFMGSERGYDLNGSAPTRVLGEEDRGVKRKAGTIELTLDPSELASMSKEELAARYEAHRQASAVSSSRDTEDLSDMVAEEMGRKKSRQAGPRKDRGKTSGRGDEGNFKF</sequence>
<accession>A0A0F7SKF6</accession>
<dbReference type="Pfam" id="PF04037">
    <property type="entry name" value="DUF382"/>
    <property type="match status" value="1"/>
</dbReference>
<feature type="compositionally biased region" description="Basic and acidic residues" evidence="1">
    <location>
        <begin position="581"/>
        <end position="599"/>
    </location>
</feature>
<feature type="domain" description="PSP proline-rich" evidence="2">
    <location>
        <begin position="295"/>
        <end position="348"/>
    </location>
</feature>
<feature type="region of interest" description="Disordered" evidence="1">
    <location>
        <begin position="101"/>
        <end position="149"/>
    </location>
</feature>
<evidence type="ECO:0000313" key="3">
    <source>
        <dbReference type="EMBL" id="CED82612.1"/>
    </source>
</evidence>
<protein>
    <submittedName>
        <fullName evidence="3">Splicing factor 3b, subunit 2</fullName>
    </submittedName>
</protein>
<evidence type="ECO:0000259" key="2">
    <source>
        <dbReference type="SMART" id="SM00581"/>
    </source>
</evidence>
<feature type="compositionally biased region" description="Polar residues" evidence="1">
    <location>
        <begin position="1"/>
        <end position="20"/>
    </location>
</feature>
<reference evidence="3" key="1">
    <citation type="submission" date="2014-08" db="EMBL/GenBank/DDBJ databases">
        <authorList>
            <person name="Sharma Rahul"/>
            <person name="Thines Marco"/>
        </authorList>
    </citation>
    <scope>NUCLEOTIDE SEQUENCE</scope>
</reference>
<feature type="compositionally biased region" description="Acidic residues" evidence="1">
    <location>
        <begin position="49"/>
        <end position="65"/>
    </location>
</feature>
<dbReference type="PANTHER" id="PTHR12785:SF6">
    <property type="entry name" value="SPLICING FACTOR 3B SUBUNIT 2"/>
    <property type="match status" value="1"/>
</dbReference>
<dbReference type="SMART" id="SM00581">
    <property type="entry name" value="PSP"/>
    <property type="match status" value="1"/>
</dbReference>
<feature type="region of interest" description="Disordered" evidence="1">
    <location>
        <begin position="397"/>
        <end position="453"/>
    </location>
</feature>
<dbReference type="AlphaFoldDB" id="A0A0F7SKF6"/>
<feature type="compositionally biased region" description="Polar residues" evidence="1">
    <location>
        <begin position="433"/>
        <end position="446"/>
    </location>
</feature>
<dbReference type="PANTHER" id="PTHR12785">
    <property type="entry name" value="SPLICING FACTOR 3B"/>
    <property type="match status" value="1"/>
</dbReference>
<feature type="region of interest" description="Disordered" evidence="1">
    <location>
        <begin position="543"/>
        <end position="599"/>
    </location>
</feature>
<dbReference type="EMBL" id="LN483124">
    <property type="protein sequence ID" value="CED82612.1"/>
    <property type="molecule type" value="Genomic_DNA"/>
</dbReference>
<proteinExistence type="predicted"/>
<name>A0A0F7SKF6_PHARH</name>
<dbReference type="InterPro" id="IPR052584">
    <property type="entry name" value="U2_snRNP_Complex_Component"/>
</dbReference>
<feature type="compositionally biased region" description="Acidic residues" evidence="1">
    <location>
        <begin position="123"/>
        <end position="136"/>
    </location>
</feature>
<dbReference type="GO" id="GO:0005634">
    <property type="term" value="C:nucleus"/>
    <property type="evidence" value="ECO:0007669"/>
    <property type="project" value="InterPro"/>
</dbReference>
<dbReference type="InterPro" id="IPR006568">
    <property type="entry name" value="PSP_pro-rich"/>
</dbReference>
<organism evidence="3">
    <name type="scientific">Phaffia rhodozyma</name>
    <name type="common">Yeast</name>
    <name type="synonym">Xanthophyllomyces dendrorhous</name>
    <dbReference type="NCBI Taxonomy" id="264483"/>
    <lineage>
        <taxon>Eukaryota</taxon>
        <taxon>Fungi</taxon>
        <taxon>Dikarya</taxon>
        <taxon>Basidiomycota</taxon>
        <taxon>Agaricomycotina</taxon>
        <taxon>Tremellomycetes</taxon>
        <taxon>Cystofilobasidiales</taxon>
        <taxon>Mrakiaceae</taxon>
        <taxon>Phaffia</taxon>
    </lineage>
</organism>
<dbReference type="InterPro" id="IPR007180">
    <property type="entry name" value="DUF382"/>
</dbReference>
<evidence type="ECO:0000256" key="1">
    <source>
        <dbReference type="SAM" id="MobiDB-lite"/>
    </source>
</evidence>